<keyword evidence="2" id="KW-0677">Repeat</keyword>
<feature type="region of interest" description="Disordered" evidence="7">
    <location>
        <begin position="316"/>
        <end position="344"/>
    </location>
</feature>
<proteinExistence type="predicted"/>
<gene>
    <name evidence="9" type="ORF">RND15_18520</name>
</gene>
<protein>
    <submittedName>
        <fullName evidence="9">Serine/threonine-protein kinase</fullName>
        <ecNumber evidence="9">2.7.11.1</ecNumber>
    </submittedName>
</protein>
<evidence type="ECO:0000313" key="10">
    <source>
        <dbReference type="Proteomes" id="UP001180754"/>
    </source>
</evidence>
<dbReference type="GO" id="GO:0004674">
    <property type="term" value="F:protein serine/threonine kinase activity"/>
    <property type="evidence" value="ECO:0007669"/>
    <property type="project" value="UniProtKB-EC"/>
</dbReference>
<dbReference type="Gene3D" id="2.130.10.10">
    <property type="entry name" value="YVTN repeat-like/Quinoprotein amine dehydrogenase"/>
    <property type="match status" value="3"/>
</dbReference>
<dbReference type="EC" id="2.7.11.1" evidence="9"/>
<dbReference type="PANTHER" id="PTHR19848:SF8">
    <property type="entry name" value="F-BOX AND WD REPEAT DOMAIN CONTAINING 7"/>
    <property type="match status" value="1"/>
</dbReference>
<keyword evidence="9" id="KW-0808">Transferase</keyword>
<dbReference type="InterPro" id="IPR036322">
    <property type="entry name" value="WD40_repeat_dom_sf"/>
</dbReference>
<evidence type="ECO:0000256" key="1">
    <source>
        <dbReference type="ARBA" id="ARBA00022574"/>
    </source>
</evidence>
<feature type="repeat" description="WD" evidence="5">
    <location>
        <begin position="391"/>
        <end position="432"/>
    </location>
</feature>
<dbReference type="InterPro" id="IPR017441">
    <property type="entry name" value="Protein_kinase_ATP_BS"/>
</dbReference>
<reference evidence="9" key="1">
    <citation type="submission" date="2024-05" db="EMBL/GenBank/DDBJ databases">
        <title>30 novel species of actinomycetes from the DSMZ collection.</title>
        <authorList>
            <person name="Nouioui I."/>
        </authorList>
    </citation>
    <scope>NUCLEOTIDE SEQUENCE</scope>
    <source>
        <strain evidence="9">DSM 41529</strain>
    </source>
</reference>
<dbReference type="SUPFAM" id="SSF56112">
    <property type="entry name" value="Protein kinase-like (PK-like)"/>
    <property type="match status" value="1"/>
</dbReference>
<keyword evidence="9" id="KW-0418">Kinase</keyword>
<dbReference type="EMBL" id="JAVRFD010000008">
    <property type="protein sequence ID" value="MDT0544686.1"/>
    <property type="molecule type" value="Genomic_DNA"/>
</dbReference>
<name>A0ABU2XFH8_9ACTN</name>
<dbReference type="Gene3D" id="3.30.200.20">
    <property type="entry name" value="Phosphorylase Kinase, domain 1"/>
    <property type="match status" value="1"/>
</dbReference>
<evidence type="ECO:0000256" key="6">
    <source>
        <dbReference type="PROSITE-ProRule" id="PRU10141"/>
    </source>
</evidence>
<comment type="caution">
    <text evidence="9">The sequence shown here is derived from an EMBL/GenBank/DDBJ whole genome shotgun (WGS) entry which is preliminary data.</text>
</comment>
<dbReference type="InterPro" id="IPR019775">
    <property type="entry name" value="WD40_repeat_CS"/>
</dbReference>
<feature type="compositionally biased region" description="Basic and acidic residues" evidence="7">
    <location>
        <begin position="334"/>
        <end position="343"/>
    </location>
</feature>
<sequence length="665" mass="68725">MAEPLGPSDPQRVGSYRLDGRLGAGGMGQVFLGTSPAGRNVAVKLIRPELAATPRFRERFAREVEAARLVGGFHTAQVVDADPGAESPWLVTEFIPGPTLQQVVTENGPLAPDAVLRLGAGLAEGLAAIHNCGLIHRDLKPGNVILADDGPRIIDFGIAHTSEAGPLTRKGAIIGTYAYMSPEQVRSTPVSPASDVFSLGSVLVFAATGRSPFDASTVPGIIHRVTSEPPRLDGLVAGGSLHSLVSVCLAKDPAGRPSAADILHRLSVTGPAAPPAAATAATAPRTRRTLLFGGVAAAATAAVAVPAFLLWPDSGAKTEPKGGRGATPASAKGTTKDTAKDPTKPVARLAGHTGQVECLAFSPDGRTLASGGMDNTVRLWDITSGRTITTYQGHTSTVLTLVYSPDGQTLFTGGLDQTLRRWDVRTGAPMGVLASYTGQFDGVTSLAISPDGTTLAVGRDNHRLQLVKTSSGRPTATLDGHTGSVQGLAFSPDGKTVASVAADTGKGPVRLWSADTGRLVRTFAADRKKNYSWVTFSPDGKTLVAAGPGIRLWDVDTGRLTATLTDRHPYIVAAAYRPAGKAVVAGAGGNIEPKASDTIGKTISLWDVSTERVATTLTGVMPKSDYTTSVSALAFSPDGTTLAAGLNLSAVSEESDTSIQLWKLP</sequence>
<dbReference type="PROSITE" id="PS00107">
    <property type="entry name" value="PROTEIN_KINASE_ATP"/>
    <property type="match status" value="1"/>
</dbReference>
<dbReference type="SUPFAM" id="SSF50978">
    <property type="entry name" value="WD40 repeat-like"/>
    <property type="match status" value="1"/>
</dbReference>
<dbReference type="PROSITE" id="PS50294">
    <property type="entry name" value="WD_REPEATS_REGION"/>
    <property type="match status" value="2"/>
</dbReference>
<dbReference type="RefSeq" id="WP_311725142.1">
    <property type="nucleotide sequence ID" value="NZ_JAVRFD010000008.1"/>
</dbReference>
<dbReference type="PROSITE" id="PS50011">
    <property type="entry name" value="PROTEIN_KINASE_DOM"/>
    <property type="match status" value="1"/>
</dbReference>
<feature type="repeat" description="WD" evidence="5">
    <location>
        <begin position="349"/>
        <end position="390"/>
    </location>
</feature>
<dbReference type="SMART" id="SM00320">
    <property type="entry name" value="WD40"/>
    <property type="match status" value="7"/>
</dbReference>
<evidence type="ECO:0000256" key="7">
    <source>
        <dbReference type="SAM" id="MobiDB-lite"/>
    </source>
</evidence>
<dbReference type="PROSITE" id="PS50082">
    <property type="entry name" value="WD_REPEATS_2"/>
    <property type="match status" value="3"/>
</dbReference>
<keyword evidence="3 6" id="KW-0547">Nucleotide-binding</keyword>
<dbReference type="Pfam" id="PF00400">
    <property type="entry name" value="WD40"/>
    <property type="match status" value="5"/>
</dbReference>
<evidence type="ECO:0000256" key="3">
    <source>
        <dbReference type="ARBA" id="ARBA00022741"/>
    </source>
</evidence>
<evidence type="ECO:0000256" key="5">
    <source>
        <dbReference type="PROSITE-ProRule" id="PRU00221"/>
    </source>
</evidence>
<dbReference type="InterPro" id="IPR001680">
    <property type="entry name" value="WD40_rpt"/>
</dbReference>
<dbReference type="InterPro" id="IPR015943">
    <property type="entry name" value="WD40/YVTN_repeat-like_dom_sf"/>
</dbReference>
<dbReference type="PROSITE" id="PS00678">
    <property type="entry name" value="WD_REPEATS_1"/>
    <property type="match status" value="1"/>
</dbReference>
<keyword evidence="4 6" id="KW-0067">ATP-binding</keyword>
<dbReference type="Pfam" id="PF00069">
    <property type="entry name" value="Pkinase"/>
    <property type="match status" value="1"/>
</dbReference>
<dbReference type="InterPro" id="IPR008271">
    <property type="entry name" value="Ser/Thr_kinase_AS"/>
</dbReference>
<dbReference type="CDD" id="cd14014">
    <property type="entry name" value="STKc_PknB_like"/>
    <property type="match status" value="1"/>
</dbReference>
<dbReference type="CDD" id="cd00200">
    <property type="entry name" value="WD40"/>
    <property type="match status" value="1"/>
</dbReference>
<keyword evidence="1 5" id="KW-0853">WD repeat</keyword>
<evidence type="ECO:0000259" key="8">
    <source>
        <dbReference type="PROSITE" id="PS50011"/>
    </source>
</evidence>
<dbReference type="Proteomes" id="UP001180754">
    <property type="component" value="Unassembled WGS sequence"/>
</dbReference>
<dbReference type="InterPro" id="IPR011009">
    <property type="entry name" value="Kinase-like_dom_sf"/>
</dbReference>
<accession>A0ABU2XFH8</accession>
<dbReference type="PROSITE" id="PS00108">
    <property type="entry name" value="PROTEIN_KINASE_ST"/>
    <property type="match status" value="1"/>
</dbReference>
<dbReference type="PRINTS" id="PR00320">
    <property type="entry name" value="GPROTEINBRPT"/>
</dbReference>
<feature type="repeat" description="WD" evidence="5">
    <location>
        <begin position="478"/>
        <end position="522"/>
    </location>
</feature>
<dbReference type="SMART" id="SM00220">
    <property type="entry name" value="S_TKc"/>
    <property type="match status" value="1"/>
</dbReference>
<feature type="binding site" evidence="6">
    <location>
        <position position="44"/>
    </location>
    <ligand>
        <name>ATP</name>
        <dbReference type="ChEBI" id="CHEBI:30616"/>
    </ligand>
</feature>
<feature type="domain" description="Protein kinase" evidence="8">
    <location>
        <begin position="16"/>
        <end position="267"/>
    </location>
</feature>
<dbReference type="InterPro" id="IPR020472">
    <property type="entry name" value="WD40_PAC1"/>
</dbReference>
<dbReference type="PANTHER" id="PTHR19848">
    <property type="entry name" value="WD40 REPEAT PROTEIN"/>
    <property type="match status" value="1"/>
</dbReference>
<organism evidence="9 10">
    <name type="scientific">Streptomyces lonegramiae</name>
    <dbReference type="NCBI Taxonomy" id="3075524"/>
    <lineage>
        <taxon>Bacteria</taxon>
        <taxon>Bacillati</taxon>
        <taxon>Actinomycetota</taxon>
        <taxon>Actinomycetes</taxon>
        <taxon>Kitasatosporales</taxon>
        <taxon>Streptomycetaceae</taxon>
        <taxon>Streptomyces</taxon>
    </lineage>
</organism>
<evidence type="ECO:0000313" key="9">
    <source>
        <dbReference type="EMBL" id="MDT0544686.1"/>
    </source>
</evidence>
<dbReference type="Gene3D" id="1.10.510.10">
    <property type="entry name" value="Transferase(Phosphotransferase) domain 1"/>
    <property type="match status" value="1"/>
</dbReference>
<keyword evidence="10" id="KW-1185">Reference proteome</keyword>
<evidence type="ECO:0000256" key="4">
    <source>
        <dbReference type="ARBA" id="ARBA00022840"/>
    </source>
</evidence>
<evidence type="ECO:0000256" key="2">
    <source>
        <dbReference type="ARBA" id="ARBA00022737"/>
    </source>
</evidence>
<dbReference type="InterPro" id="IPR000719">
    <property type="entry name" value="Prot_kinase_dom"/>
</dbReference>